<dbReference type="PATRIC" id="fig|1280952.3.peg.172"/>
<comment type="similarity">
    <text evidence="1">Belongs to the MreC family.</text>
</comment>
<dbReference type="eggNOG" id="COG1792">
    <property type="taxonomic scope" value="Bacteria"/>
</dbReference>
<dbReference type="AlphaFoldDB" id="A0A059FK75"/>
<feature type="domain" description="Rod shape-determining protein MreC beta-barrel core" evidence="6">
    <location>
        <begin position="123"/>
        <end position="242"/>
    </location>
</feature>
<keyword evidence="8" id="KW-1185">Reference proteome</keyword>
<protein>
    <recommendedName>
        <fullName evidence="2">Cell shape-determining protein MreC</fullName>
    </recommendedName>
    <alternativeName>
        <fullName evidence="4">Cell shape protein MreC</fullName>
    </alternativeName>
</protein>
<dbReference type="PANTHER" id="PTHR34138:SF1">
    <property type="entry name" value="CELL SHAPE-DETERMINING PROTEIN MREC"/>
    <property type="match status" value="1"/>
</dbReference>
<evidence type="ECO:0000256" key="2">
    <source>
        <dbReference type="ARBA" id="ARBA00013855"/>
    </source>
</evidence>
<dbReference type="PANTHER" id="PTHR34138">
    <property type="entry name" value="CELL SHAPE-DETERMINING PROTEIN MREC"/>
    <property type="match status" value="1"/>
</dbReference>
<organism evidence="7 8">
    <name type="scientific">Hyphomonas jannaschiana VP2</name>
    <dbReference type="NCBI Taxonomy" id="1280952"/>
    <lineage>
        <taxon>Bacteria</taxon>
        <taxon>Pseudomonadati</taxon>
        <taxon>Pseudomonadota</taxon>
        <taxon>Alphaproteobacteria</taxon>
        <taxon>Hyphomonadales</taxon>
        <taxon>Hyphomonadaceae</taxon>
        <taxon>Hyphomonas</taxon>
    </lineage>
</organism>
<reference evidence="7 8" key="1">
    <citation type="journal article" date="2014" name="Antonie Van Leeuwenhoek">
        <title>Hyphomonas beringensis sp. nov. and Hyphomonas chukchiensis sp. nov., isolated from surface seawater of the Bering Sea and Chukchi Sea.</title>
        <authorList>
            <person name="Li C."/>
            <person name="Lai Q."/>
            <person name="Li G."/>
            <person name="Dong C."/>
            <person name="Wang J."/>
            <person name="Liao Y."/>
            <person name="Shao Z."/>
        </authorList>
    </citation>
    <scope>NUCLEOTIDE SEQUENCE [LARGE SCALE GENOMIC DNA]</scope>
    <source>
        <strain evidence="7 8">VP2</strain>
    </source>
</reference>
<evidence type="ECO:0000313" key="8">
    <source>
        <dbReference type="Proteomes" id="UP000024816"/>
    </source>
</evidence>
<dbReference type="GO" id="GO:0005886">
    <property type="term" value="C:plasma membrane"/>
    <property type="evidence" value="ECO:0007669"/>
    <property type="project" value="TreeGrafter"/>
</dbReference>
<proteinExistence type="inferred from homology"/>
<feature type="region of interest" description="Disordered" evidence="5">
    <location>
        <begin position="264"/>
        <end position="292"/>
    </location>
</feature>
<dbReference type="InterPro" id="IPR055342">
    <property type="entry name" value="MreC_beta-barrel_core"/>
</dbReference>
<sequence>MARSGRSAQKGVRRSPKRLVLGVLIFGFAALIVAQSAPQISQFFNPVRASVGDRLGGGEQIGLWARLTGRAAQEQRIRELEAQVRDLSRYKAAAISMADRLEAYEEILNLLGEPPARGVTARVTSESEGPFAQTLLANAGRSQGVEPGSVAMNEGGLVGRVIQLGERSSRILLVTDFNSRVPVIGEVSGVHAIMQGGSTSSGTLTDLPERSDFIEGERILTSSEGGAYPRGLVVGEVHKSGNDWRVKYAMSDGSSGYVQLIPPPTVERPISAGDLPALEDGTSASPTQGARR</sequence>
<dbReference type="EMBL" id="ARYJ01000001">
    <property type="protein sequence ID" value="KCZ91040.1"/>
    <property type="molecule type" value="Genomic_DNA"/>
</dbReference>
<evidence type="ECO:0000313" key="7">
    <source>
        <dbReference type="EMBL" id="KCZ91040.1"/>
    </source>
</evidence>
<dbReference type="InterPro" id="IPR042175">
    <property type="entry name" value="Cell/Rod_MreC_2"/>
</dbReference>
<dbReference type="Pfam" id="PF04085">
    <property type="entry name" value="MreC"/>
    <property type="match status" value="1"/>
</dbReference>
<dbReference type="STRING" id="1280952.HJA_00840"/>
<dbReference type="Gene3D" id="2.40.10.340">
    <property type="entry name" value="Rod shape-determining protein MreC, domain 1"/>
    <property type="match status" value="1"/>
</dbReference>
<evidence type="ECO:0000259" key="6">
    <source>
        <dbReference type="Pfam" id="PF04085"/>
    </source>
</evidence>
<dbReference type="GO" id="GO:0008360">
    <property type="term" value="P:regulation of cell shape"/>
    <property type="evidence" value="ECO:0007669"/>
    <property type="project" value="UniProtKB-KW"/>
</dbReference>
<evidence type="ECO:0000256" key="3">
    <source>
        <dbReference type="ARBA" id="ARBA00022960"/>
    </source>
</evidence>
<feature type="compositionally biased region" description="Polar residues" evidence="5">
    <location>
        <begin position="282"/>
        <end position="292"/>
    </location>
</feature>
<name>A0A059FK75_9PROT</name>
<accession>A0A059FK75</accession>
<keyword evidence="3" id="KW-0133">Cell shape</keyword>
<dbReference type="Gene3D" id="2.40.10.350">
    <property type="entry name" value="Rod shape-determining protein MreC, domain 2"/>
    <property type="match status" value="1"/>
</dbReference>
<gene>
    <name evidence="7" type="ORF">HJA_00840</name>
</gene>
<dbReference type="OrthoDB" id="8478127at2"/>
<comment type="caution">
    <text evidence="7">The sequence shown here is derived from an EMBL/GenBank/DDBJ whole genome shotgun (WGS) entry which is preliminary data.</text>
</comment>
<dbReference type="InterPro" id="IPR042177">
    <property type="entry name" value="Cell/Rod_1"/>
</dbReference>
<dbReference type="Proteomes" id="UP000024816">
    <property type="component" value="Unassembled WGS sequence"/>
</dbReference>
<evidence type="ECO:0000256" key="4">
    <source>
        <dbReference type="ARBA" id="ARBA00032089"/>
    </source>
</evidence>
<evidence type="ECO:0000256" key="1">
    <source>
        <dbReference type="ARBA" id="ARBA00009369"/>
    </source>
</evidence>
<dbReference type="InterPro" id="IPR007221">
    <property type="entry name" value="MreC"/>
</dbReference>
<dbReference type="RefSeq" id="WP_051597218.1">
    <property type="nucleotide sequence ID" value="NZ_ARYJ01000001.1"/>
</dbReference>
<evidence type="ECO:0000256" key="5">
    <source>
        <dbReference type="SAM" id="MobiDB-lite"/>
    </source>
</evidence>